<dbReference type="OrthoDB" id="9795247at2"/>
<proteinExistence type="inferred from homology"/>
<keyword evidence="3" id="KW-1185">Reference proteome</keyword>
<dbReference type="AlphaFoldDB" id="A0A432MQ71"/>
<evidence type="ECO:0000313" key="3">
    <source>
        <dbReference type="Proteomes" id="UP000280296"/>
    </source>
</evidence>
<dbReference type="Proteomes" id="UP000280296">
    <property type="component" value="Unassembled WGS sequence"/>
</dbReference>
<organism evidence="2 3">
    <name type="scientific">Tautonia sociabilis</name>
    <dbReference type="NCBI Taxonomy" id="2080755"/>
    <lineage>
        <taxon>Bacteria</taxon>
        <taxon>Pseudomonadati</taxon>
        <taxon>Planctomycetota</taxon>
        <taxon>Planctomycetia</taxon>
        <taxon>Isosphaerales</taxon>
        <taxon>Isosphaeraceae</taxon>
        <taxon>Tautonia</taxon>
    </lineage>
</organism>
<dbReference type="PANTHER" id="PTHR18964">
    <property type="entry name" value="ROK (REPRESSOR, ORF, KINASE) FAMILY"/>
    <property type="match status" value="1"/>
</dbReference>
<dbReference type="PANTHER" id="PTHR18964:SF149">
    <property type="entry name" value="BIFUNCTIONAL UDP-N-ACETYLGLUCOSAMINE 2-EPIMERASE_N-ACETYLMANNOSAMINE KINASE"/>
    <property type="match status" value="1"/>
</dbReference>
<gene>
    <name evidence="2" type="ORF">TsocGM_03000</name>
</gene>
<evidence type="ECO:0000256" key="1">
    <source>
        <dbReference type="ARBA" id="ARBA00006479"/>
    </source>
</evidence>
<protein>
    <submittedName>
        <fullName evidence="2">ROK family protein</fullName>
    </submittedName>
</protein>
<evidence type="ECO:0000313" key="2">
    <source>
        <dbReference type="EMBL" id="RUL89389.1"/>
    </source>
</evidence>
<name>A0A432MQ71_9BACT</name>
<comment type="similarity">
    <text evidence="1">Belongs to the ROK (NagC/XylR) family.</text>
</comment>
<accession>A0A432MQ71</accession>
<dbReference type="Pfam" id="PF00480">
    <property type="entry name" value="ROK"/>
    <property type="match status" value="1"/>
</dbReference>
<dbReference type="InterPro" id="IPR043129">
    <property type="entry name" value="ATPase_NBD"/>
</dbReference>
<reference evidence="2 3" key="1">
    <citation type="submission" date="2018-12" db="EMBL/GenBank/DDBJ databases">
        <authorList>
            <person name="Toschakov S.V."/>
        </authorList>
    </citation>
    <scope>NUCLEOTIDE SEQUENCE [LARGE SCALE GENOMIC DNA]</scope>
    <source>
        <strain evidence="2 3">GM2012</strain>
    </source>
</reference>
<dbReference type="SUPFAM" id="SSF53067">
    <property type="entry name" value="Actin-like ATPase domain"/>
    <property type="match status" value="1"/>
</dbReference>
<dbReference type="Gene3D" id="3.30.420.40">
    <property type="match status" value="2"/>
</dbReference>
<sequence length="334" mass="34277">MTMPSEGPLVLGIDLGGTKILAGVVDAENRIVGRSKVSTPAREGPVALSGALIQAGREAIEAAGIGPDHLAAVGIGSPGPLDVEAGVIRSSPNLNVIDFPLKATLSEAFGVPVAVQNDVRVGGFGEFRLGAGRGYREVLAAFVGTGIGGCLIRDGRIVTGVTGNAGEVGHLIVKAGGPKCGCGRRGCLEALASRTAITRRVHKALKKGASTPLREVVKSKHSRLKSRELASAYRSGDPVAVHEVERAARFLGLALGGLINVLGPEIIILGGGVTEAIGPPFVELVRNATRSQAMADPDRLVRIEQAELGDDAGVLGASLIAREQITHPQNVHSG</sequence>
<dbReference type="EMBL" id="RYZH01000003">
    <property type="protein sequence ID" value="RUL89389.1"/>
    <property type="molecule type" value="Genomic_DNA"/>
</dbReference>
<comment type="caution">
    <text evidence="2">The sequence shown here is derived from an EMBL/GenBank/DDBJ whole genome shotgun (WGS) entry which is preliminary data.</text>
</comment>
<dbReference type="RefSeq" id="WP_126723826.1">
    <property type="nucleotide sequence ID" value="NZ_RYZH01000003.1"/>
</dbReference>
<reference evidence="2 3" key="2">
    <citation type="submission" date="2019-01" db="EMBL/GenBank/DDBJ databases">
        <title>Tautonia sociabilis, a novel thermotolerant planctomycete of Isosphaeraceae family, isolated from a 4000 m deep subterranean habitat.</title>
        <authorList>
            <person name="Kovaleva O.L."/>
            <person name="Elcheninov A.G."/>
            <person name="Van Heerden E."/>
            <person name="Toshchakov S.V."/>
            <person name="Novikov A."/>
            <person name="Bonch-Osmolovskaya E.A."/>
            <person name="Kublanov I.V."/>
        </authorList>
    </citation>
    <scope>NUCLEOTIDE SEQUENCE [LARGE SCALE GENOMIC DNA]</scope>
    <source>
        <strain evidence="2 3">GM2012</strain>
    </source>
</reference>
<dbReference type="InterPro" id="IPR000600">
    <property type="entry name" value="ROK"/>
</dbReference>